<feature type="domain" description="HNH" evidence="1">
    <location>
        <begin position="161"/>
        <end position="199"/>
    </location>
</feature>
<dbReference type="RefSeq" id="WP_307155974.1">
    <property type="nucleotide sequence ID" value="NZ_JAUSWH010000001.1"/>
</dbReference>
<dbReference type="Gene3D" id="1.10.30.50">
    <property type="match status" value="1"/>
</dbReference>
<gene>
    <name evidence="2" type="ORF">QO005_000050</name>
</gene>
<dbReference type="EMBL" id="JAUSWH010000001">
    <property type="protein sequence ID" value="MDQ0453735.1"/>
    <property type="molecule type" value="Genomic_DNA"/>
</dbReference>
<organism evidence="2 3">
    <name type="scientific">Rhizobium paknamense</name>
    <dbReference type="NCBI Taxonomy" id="1206817"/>
    <lineage>
        <taxon>Bacteria</taxon>
        <taxon>Pseudomonadati</taxon>
        <taxon>Pseudomonadota</taxon>
        <taxon>Alphaproteobacteria</taxon>
        <taxon>Hyphomicrobiales</taxon>
        <taxon>Rhizobiaceae</taxon>
        <taxon>Rhizobium/Agrobacterium group</taxon>
        <taxon>Rhizobium</taxon>
    </lineage>
</organism>
<comment type="caution">
    <text evidence="2">The sequence shown here is derived from an EMBL/GenBank/DDBJ whole genome shotgun (WGS) entry which is preliminary data.</text>
</comment>
<dbReference type="CDD" id="cd00085">
    <property type="entry name" value="HNHc"/>
    <property type="match status" value="1"/>
</dbReference>
<dbReference type="Pfam" id="PF01844">
    <property type="entry name" value="HNH"/>
    <property type="match status" value="1"/>
</dbReference>
<evidence type="ECO:0000259" key="1">
    <source>
        <dbReference type="Pfam" id="PF01844"/>
    </source>
</evidence>
<evidence type="ECO:0000313" key="2">
    <source>
        <dbReference type="EMBL" id="MDQ0453735.1"/>
    </source>
</evidence>
<dbReference type="InterPro" id="IPR003615">
    <property type="entry name" value="HNH_nuc"/>
</dbReference>
<reference evidence="2 3" key="1">
    <citation type="submission" date="2023-07" db="EMBL/GenBank/DDBJ databases">
        <title>Genomic Encyclopedia of Type Strains, Phase IV (KMG-IV): sequencing the most valuable type-strain genomes for metagenomic binning, comparative biology and taxonomic classification.</title>
        <authorList>
            <person name="Goeker M."/>
        </authorList>
    </citation>
    <scope>NUCLEOTIDE SEQUENCE [LARGE SCALE GENOMIC DNA]</scope>
    <source>
        <strain evidence="2 3">DSM 100301</strain>
    </source>
</reference>
<proteinExistence type="predicted"/>
<dbReference type="InterPro" id="IPR002711">
    <property type="entry name" value="HNH"/>
</dbReference>
<evidence type="ECO:0000313" key="3">
    <source>
        <dbReference type="Proteomes" id="UP001235269"/>
    </source>
</evidence>
<dbReference type="Proteomes" id="UP001235269">
    <property type="component" value="Unassembled WGS sequence"/>
</dbReference>
<name>A0ABU0I688_9HYPH</name>
<keyword evidence="3" id="KW-1185">Reference proteome</keyword>
<accession>A0ABU0I688</accession>
<sequence length="216" mass="24567">MKLSVPPAIIQILSENPNRIFSTYEIADCLRSNFPDRWDIIKEKIADKPAYTAYAAVGNLLSGMQRRGQIISHKYQAAPKFSKTKSLQTWSLIGADGSQKSQPSDNCFVKEAYEEGSPFVCEITRYERNRRARDACLKYYGYKCVVCDVLLEEVYGARGKNVIQVHHIKPMSQIRRGYKVNPIKDLRPVCPNCHTIIHNGDEVLSIDEARSLFHGK</sequence>
<protein>
    <recommendedName>
        <fullName evidence="1">HNH domain-containing protein</fullName>
    </recommendedName>
</protein>